<protein>
    <recommendedName>
        <fullName evidence="4">Secreted protein</fullName>
    </recommendedName>
</protein>
<dbReference type="RefSeq" id="WP_223365940.1">
    <property type="nucleotide sequence ID" value="NZ_NBPI01000055.1"/>
</dbReference>
<gene>
    <name evidence="2" type="ORF">R537_29100</name>
</gene>
<dbReference type="Proteomes" id="UP000868515">
    <property type="component" value="Unassembled WGS sequence"/>
</dbReference>
<feature type="chain" id="PRO_5036915831" description="Secreted protein" evidence="1">
    <location>
        <begin position="19"/>
        <end position="195"/>
    </location>
</feature>
<proteinExistence type="predicted"/>
<accession>A0A974KAX2</accession>
<evidence type="ECO:0000256" key="1">
    <source>
        <dbReference type="SAM" id="SignalP"/>
    </source>
</evidence>
<evidence type="ECO:0000313" key="2">
    <source>
        <dbReference type="EMBL" id="OSD58690.1"/>
    </source>
</evidence>
<comment type="caution">
    <text evidence="2">The sequence shown here is derived from an EMBL/GenBank/DDBJ whole genome shotgun (WGS) entry which is preliminary data.</text>
</comment>
<evidence type="ECO:0000313" key="3">
    <source>
        <dbReference type="Proteomes" id="UP000868515"/>
    </source>
</evidence>
<feature type="signal peptide" evidence="1">
    <location>
        <begin position="1"/>
        <end position="18"/>
    </location>
</feature>
<dbReference type="AlphaFoldDB" id="A0A974KAX2"/>
<reference evidence="2 3" key="1">
    <citation type="submission" date="2017-03" db="EMBL/GenBank/DDBJ databases">
        <title>Salmonella serotype comparative study.</title>
        <authorList>
            <person name="Liao J."/>
        </authorList>
    </citation>
    <scope>NUCLEOTIDE SEQUENCE [LARGE SCALE GENOMIC DNA]</scope>
    <source>
        <strain evidence="2 3">NY_FSL S10-1448</strain>
    </source>
</reference>
<keyword evidence="1" id="KW-0732">Signal</keyword>
<sequence>MFKYAIVVIALAATDANAYTDITDALSRQYEIFECQLDNGDYFRMTNRDGFLQYNVDIHNKEKGTTWNFRYPEKPDNKLLHIDARYGNDERYGYRDRISVSFMGGGESKKGVMKITLDTTAIHQLHTNDNPNWKTGRGMVEYYDDNKLVNRMMCKNDVYFAWELRYLIKSKQLKPGFTMDYISYTDGEKVHLPSF</sequence>
<organism evidence="2 3">
    <name type="scientific">Salmonella enterica subsp. enterica serovar Rough O:d:1,7</name>
    <dbReference type="NCBI Taxonomy" id="1974323"/>
    <lineage>
        <taxon>Bacteria</taxon>
        <taxon>Pseudomonadati</taxon>
        <taxon>Pseudomonadota</taxon>
        <taxon>Gammaproteobacteria</taxon>
        <taxon>Enterobacterales</taxon>
        <taxon>Enterobacteriaceae</taxon>
        <taxon>Salmonella</taxon>
    </lineage>
</organism>
<evidence type="ECO:0008006" key="4">
    <source>
        <dbReference type="Google" id="ProtNLM"/>
    </source>
</evidence>
<name>A0A974KAX2_SALET</name>
<dbReference type="EMBL" id="NBPI01000055">
    <property type="protein sequence ID" value="OSD58690.1"/>
    <property type="molecule type" value="Genomic_DNA"/>
</dbReference>